<dbReference type="InterPro" id="IPR016032">
    <property type="entry name" value="Sig_transdc_resp-reg_C-effctor"/>
</dbReference>
<dbReference type="GO" id="GO:0000160">
    <property type="term" value="P:phosphorelay signal transduction system"/>
    <property type="evidence" value="ECO:0007669"/>
    <property type="project" value="InterPro"/>
</dbReference>
<accession>A0A543FUS6</accession>
<sequence>MAEGVYGLLTVGCGGALSCRMLFGVLGPVAVWTADGEPVPVPGRKVRALLAVLLLHEGRAVSGARLVHDLWGDDLPGNPAGTLSAKASQLRKALEDAEPGARRLVVSPPPGYRLRIDAGAVDAHRFRTLTAQARRTHDPRARVALLSDALALWRGPAFSDFADEPFVEVAAARLNEERLTALEEQAEARLSSGESGELVAELAELVAAHPLRERLCGLHMRALYLSGRQPEALAGYAALRARLADELGLDPGDDLVALHRAILTRDPSLDVAVLRTRPRSNLPAPLTDLVGRADDVSGIRSALGTARLVTLTGPGGVGKTRLATEVARGLVDAFDDGAWFAELGSLAPGSTSDAADVVMEALGVRDVVGEGKPSSERLVDALRTRRLLLVLDNCEHVVDGVAALAGRLLRAAPDLRILATSREPLGLQGEVVRGVPPLEVPEAVRLFTARASAAGFVLDASTAGAVEVLCRRLDGLPLALELAATRVRALGVHELVARLDDRFRLLAAGHRDSPARQQTLQAVIGWSWELLTEPERIVLRRLAVHADGCTIEAAEQVGAEDGIDVACLLARLVDRSLVSVVHHADGPRYRLLESVAAYCADRLTEAAETERIRERHGRYYTSLAERAAPGLYGPDQREWLRRLDAETANLRSALDRATTHRDAERALRLVVALTWYWFLRGRLVEAAQRLRAATALDGEAPAMLRARAAAWQAGVGCLLGERPDPAAEPLWEQLDDPAERGRAEWFLAYAEIDFGDVSAVEKRLERALTAFHEAGDDWGVAAALSTRARLGYLVDDLDAVQRDAGRSAALFRELGDRWGLAQATTRLGGRAEALGDHAEASRLEHEGLRMAEELGLWSEVSVGLGSLAWIAVQQRDHRRACDLAHEARRLAREQGYRVGEIFAELCLGFASRRRGDLDRAERYLTGLVRAAEPRQEGEPPPLYLPLVLTELGFLAEQRGDRAEARRLHLEGFTTARARGERRMVALALEGLAGAVGSAGQHRAAARLLGVADTIRRSVSVPAAPSERAEIDRIAAPARLALGEPGFTAAFEHGATLSPEDALARIA</sequence>
<dbReference type="InterPro" id="IPR058852">
    <property type="entry name" value="HTH_77"/>
</dbReference>
<dbReference type="SUPFAM" id="SSF48452">
    <property type="entry name" value="TPR-like"/>
    <property type="match status" value="2"/>
</dbReference>
<proteinExistence type="inferred from homology"/>
<dbReference type="AlphaFoldDB" id="A0A543FUS6"/>
<dbReference type="Pfam" id="PF03704">
    <property type="entry name" value="BTAD"/>
    <property type="match status" value="1"/>
</dbReference>
<dbReference type="GO" id="GO:0003677">
    <property type="term" value="F:DNA binding"/>
    <property type="evidence" value="ECO:0007669"/>
    <property type="project" value="UniProtKB-UniRule"/>
</dbReference>
<dbReference type="PRINTS" id="PR00364">
    <property type="entry name" value="DISEASERSIST"/>
</dbReference>
<dbReference type="Pfam" id="PF00931">
    <property type="entry name" value="NB-ARC"/>
    <property type="match status" value="1"/>
</dbReference>
<feature type="DNA-binding region" description="OmpR/PhoB-type" evidence="3">
    <location>
        <begin position="6"/>
        <end position="116"/>
    </location>
</feature>
<organism evidence="5 6">
    <name type="scientific">Pseudonocardia cypriaca</name>
    <dbReference type="NCBI Taxonomy" id="882449"/>
    <lineage>
        <taxon>Bacteria</taxon>
        <taxon>Bacillati</taxon>
        <taxon>Actinomycetota</taxon>
        <taxon>Actinomycetes</taxon>
        <taxon>Pseudonocardiales</taxon>
        <taxon>Pseudonocardiaceae</taxon>
        <taxon>Pseudonocardia</taxon>
    </lineage>
</organism>
<dbReference type="InterPro" id="IPR036388">
    <property type="entry name" value="WH-like_DNA-bd_sf"/>
</dbReference>
<dbReference type="InterPro" id="IPR005158">
    <property type="entry name" value="BTAD"/>
</dbReference>
<dbReference type="PANTHER" id="PTHR47691">
    <property type="entry name" value="REGULATOR-RELATED"/>
    <property type="match status" value="1"/>
</dbReference>
<dbReference type="CDD" id="cd15831">
    <property type="entry name" value="BTAD"/>
    <property type="match status" value="1"/>
</dbReference>
<evidence type="ECO:0000256" key="1">
    <source>
        <dbReference type="ARBA" id="ARBA00005820"/>
    </source>
</evidence>
<dbReference type="SUPFAM" id="SSF46894">
    <property type="entry name" value="C-terminal effector domain of the bipartite response regulators"/>
    <property type="match status" value="1"/>
</dbReference>
<keyword evidence="6" id="KW-1185">Reference proteome</keyword>
<dbReference type="Gene3D" id="3.40.50.300">
    <property type="entry name" value="P-loop containing nucleotide triphosphate hydrolases"/>
    <property type="match status" value="1"/>
</dbReference>
<evidence type="ECO:0000256" key="2">
    <source>
        <dbReference type="ARBA" id="ARBA00023125"/>
    </source>
</evidence>
<dbReference type="Gene3D" id="1.10.10.10">
    <property type="entry name" value="Winged helix-like DNA-binding domain superfamily/Winged helix DNA-binding domain"/>
    <property type="match status" value="1"/>
</dbReference>
<feature type="domain" description="OmpR/PhoB-type" evidence="4">
    <location>
        <begin position="6"/>
        <end position="116"/>
    </location>
</feature>
<keyword evidence="2 3" id="KW-0238">DNA-binding</keyword>
<gene>
    <name evidence="5" type="ORF">FB388_4797</name>
</gene>
<dbReference type="InterPro" id="IPR001867">
    <property type="entry name" value="OmpR/PhoB-type_DNA-bd"/>
</dbReference>
<dbReference type="Proteomes" id="UP000319818">
    <property type="component" value="Unassembled WGS sequence"/>
</dbReference>
<evidence type="ECO:0000259" key="4">
    <source>
        <dbReference type="PROSITE" id="PS51755"/>
    </source>
</evidence>
<evidence type="ECO:0000256" key="3">
    <source>
        <dbReference type="PROSITE-ProRule" id="PRU01091"/>
    </source>
</evidence>
<comment type="similarity">
    <text evidence="1">Belongs to the AfsR/DnrI/RedD regulatory family.</text>
</comment>
<dbReference type="EMBL" id="VFPH01000002">
    <property type="protein sequence ID" value="TQM37580.1"/>
    <property type="molecule type" value="Genomic_DNA"/>
</dbReference>
<dbReference type="SMART" id="SM01043">
    <property type="entry name" value="BTAD"/>
    <property type="match status" value="1"/>
</dbReference>
<dbReference type="Pfam" id="PF25872">
    <property type="entry name" value="HTH_77"/>
    <property type="match status" value="1"/>
</dbReference>
<protein>
    <submittedName>
        <fullName evidence="5">Putative ATPase</fullName>
    </submittedName>
</protein>
<dbReference type="PANTHER" id="PTHR47691:SF3">
    <property type="entry name" value="HTH-TYPE TRANSCRIPTIONAL REGULATOR RV0890C-RELATED"/>
    <property type="match status" value="1"/>
</dbReference>
<dbReference type="SMART" id="SM00862">
    <property type="entry name" value="Trans_reg_C"/>
    <property type="match status" value="1"/>
</dbReference>
<dbReference type="SUPFAM" id="SSF52540">
    <property type="entry name" value="P-loop containing nucleoside triphosphate hydrolases"/>
    <property type="match status" value="1"/>
</dbReference>
<dbReference type="InterPro" id="IPR027417">
    <property type="entry name" value="P-loop_NTPase"/>
</dbReference>
<dbReference type="PROSITE" id="PS51755">
    <property type="entry name" value="OMPR_PHOB"/>
    <property type="match status" value="1"/>
</dbReference>
<dbReference type="InterPro" id="IPR002182">
    <property type="entry name" value="NB-ARC"/>
</dbReference>
<reference evidence="5 6" key="1">
    <citation type="submission" date="2019-06" db="EMBL/GenBank/DDBJ databases">
        <title>Sequencing the genomes of 1000 actinobacteria strains.</title>
        <authorList>
            <person name="Klenk H.-P."/>
        </authorList>
    </citation>
    <scope>NUCLEOTIDE SEQUENCE [LARGE SCALE GENOMIC DNA]</scope>
    <source>
        <strain evidence="5 6">DSM 45511</strain>
    </source>
</reference>
<dbReference type="GO" id="GO:0043531">
    <property type="term" value="F:ADP binding"/>
    <property type="evidence" value="ECO:0007669"/>
    <property type="project" value="InterPro"/>
</dbReference>
<evidence type="ECO:0000313" key="5">
    <source>
        <dbReference type="EMBL" id="TQM37580.1"/>
    </source>
</evidence>
<dbReference type="Gene3D" id="1.25.40.10">
    <property type="entry name" value="Tetratricopeptide repeat domain"/>
    <property type="match status" value="2"/>
</dbReference>
<comment type="caution">
    <text evidence="5">The sequence shown here is derived from an EMBL/GenBank/DDBJ whole genome shotgun (WGS) entry which is preliminary data.</text>
</comment>
<dbReference type="GO" id="GO:0006355">
    <property type="term" value="P:regulation of DNA-templated transcription"/>
    <property type="evidence" value="ECO:0007669"/>
    <property type="project" value="InterPro"/>
</dbReference>
<dbReference type="InterPro" id="IPR011990">
    <property type="entry name" value="TPR-like_helical_dom_sf"/>
</dbReference>
<dbReference type="Pfam" id="PF00486">
    <property type="entry name" value="Trans_reg_C"/>
    <property type="match status" value="1"/>
</dbReference>
<evidence type="ECO:0000313" key="6">
    <source>
        <dbReference type="Proteomes" id="UP000319818"/>
    </source>
</evidence>
<name>A0A543FUS6_9PSEU</name>